<evidence type="ECO:0000313" key="3">
    <source>
        <dbReference type="Proteomes" id="UP000239724"/>
    </source>
</evidence>
<evidence type="ECO:0000313" key="2">
    <source>
        <dbReference type="EMBL" id="PPQ34159.1"/>
    </source>
</evidence>
<organism evidence="2 3">
    <name type="scientific">Rhodopila globiformis</name>
    <name type="common">Rhodopseudomonas globiformis</name>
    <dbReference type="NCBI Taxonomy" id="1071"/>
    <lineage>
        <taxon>Bacteria</taxon>
        <taxon>Pseudomonadati</taxon>
        <taxon>Pseudomonadota</taxon>
        <taxon>Alphaproteobacteria</taxon>
        <taxon>Acetobacterales</taxon>
        <taxon>Acetobacteraceae</taxon>
        <taxon>Rhodopila</taxon>
    </lineage>
</organism>
<name>A0A2S6NHX5_RHOGL</name>
<proteinExistence type="predicted"/>
<dbReference type="EMBL" id="NHRY01000128">
    <property type="protein sequence ID" value="PPQ34159.1"/>
    <property type="molecule type" value="Genomic_DNA"/>
</dbReference>
<reference evidence="2 3" key="1">
    <citation type="journal article" date="2018" name="Arch. Microbiol.">
        <title>New insights into the metabolic potential of the phototrophic purple bacterium Rhodopila globiformis DSM 161(T) from its draft genome sequence and evidence for a vanadium-dependent nitrogenase.</title>
        <authorList>
            <person name="Imhoff J.F."/>
            <person name="Rahn T."/>
            <person name="Kunzel S."/>
            <person name="Neulinger S.C."/>
        </authorList>
    </citation>
    <scope>NUCLEOTIDE SEQUENCE [LARGE SCALE GENOMIC DNA]</scope>
    <source>
        <strain evidence="2 3">DSM 161</strain>
    </source>
</reference>
<dbReference type="RefSeq" id="WP_104519147.1">
    <property type="nucleotide sequence ID" value="NZ_NHRY01000128.1"/>
</dbReference>
<dbReference type="Gene3D" id="1.10.510.10">
    <property type="entry name" value="Transferase(Phosphotransferase) domain 1"/>
    <property type="match status" value="1"/>
</dbReference>
<protein>
    <recommendedName>
        <fullName evidence="1">Protein kinase domain-containing protein</fullName>
    </recommendedName>
</protein>
<feature type="domain" description="Protein kinase" evidence="1">
    <location>
        <begin position="17"/>
        <end position="330"/>
    </location>
</feature>
<dbReference type="AlphaFoldDB" id="A0A2S6NHX5"/>
<dbReference type="GO" id="GO:0004672">
    <property type="term" value="F:protein kinase activity"/>
    <property type="evidence" value="ECO:0007669"/>
    <property type="project" value="InterPro"/>
</dbReference>
<sequence length="490" mass="53345">MSDFPSTVVDDDGNVHHLLKQPLGRGGQGVVLRTRSPHIAVKLIGAVEDAPAAPEARSAQKLWGQLTKAPGIALSPDAQKHSALRRRLEDVRALPLPGLHLAQPLSMLRDHVGYTMRLLTGMVPMRTLIAEPGTAKLGEFYQSSGGLGRRLELLANTAGLLARLHAVPLVYADVSPNNVFISETAEASEVWLIDLDNLDYLSANAPGIFTPGFGAPELVTGRAGVSTLSDSYSFAILAFWVLTQQHPFLGDYVDEGGWDDDGDEDREQLAFRGELPWIEDAADDSNRTSKGIARHLVLSKPVRELFQRTFDAGRKHRVARPSMSEWAEALRRAADRVVSCRSCGSSFDVTAGSCQFCTASPRASFIHMQVNRWDPELDDAAGASAVSSRAVWHKMLDVTKDSVVLRHVIEPVLADAEDAPVLRVRVLKSGIAIQALANHEVHVVLGGRMQRLGAELKLPLPKAGNEPVLHFGPLDRPHRMAVLRLYSEGT</sequence>
<dbReference type="OrthoDB" id="1022767at2"/>
<dbReference type="InterPro" id="IPR000719">
    <property type="entry name" value="Prot_kinase_dom"/>
</dbReference>
<dbReference type="Pfam" id="PF00069">
    <property type="entry name" value="Pkinase"/>
    <property type="match status" value="1"/>
</dbReference>
<accession>A0A2S6NHX5</accession>
<dbReference type="InterPro" id="IPR011009">
    <property type="entry name" value="Kinase-like_dom_sf"/>
</dbReference>
<comment type="caution">
    <text evidence="2">The sequence shown here is derived from an EMBL/GenBank/DDBJ whole genome shotgun (WGS) entry which is preliminary data.</text>
</comment>
<dbReference type="PROSITE" id="PS50011">
    <property type="entry name" value="PROTEIN_KINASE_DOM"/>
    <property type="match status" value="1"/>
</dbReference>
<keyword evidence="3" id="KW-1185">Reference proteome</keyword>
<dbReference type="SMART" id="SM00220">
    <property type="entry name" value="S_TKc"/>
    <property type="match status" value="1"/>
</dbReference>
<dbReference type="GO" id="GO:0005524">
    <property type="term" value="F:ATP binding"/>
    <property type="evidence" value="ECO:0007669"/>
    <property type="project" value="InterPro"/>
</dbReference>
<gene>
    <name evidence="2" type="ORF">CCS01_12320</name>
</gene>
<evidence type="ECO:0000259" key="1">
    <source>
        <dbReference type="PROSITE" id="PS50011"/>
    </source>
</evidence>
<dbReference type="Proteomes" id="UP000239724">
    <property type="component" value="Unassembled WGS sequence"/>
</dbReference>
<dbReference type="SUPFAM" id="SSF56112">
    <property type="entry name" value="Protein kinase-like (PK-like)"/>
    <property type="match status" value="1"/>
</dbReference>